<keyword evidence="1" id="KW-0472">Membrane</keyword>
<comment type="caution">
    <text evidence="2">The sequence shown here is derived from an EMBL/GenBank/DDBJ whole genome shotgun (WGS) entry which is preliminary data.</text>
</comment>
<keyword evidence="1" id="KW-0812">Transmembrane</keyword>
<keyword evidence="3" id="KW-1185">Reference proteome</keyword>
<name>A0AAD4D1F4_9FUNG</name>
<feature type="transmembrane region" description="Helical" evidence="1">
    <location>
        <begin position="12"/>
        <end position="33"/>
    </location>
</feature>
<proteinExistence type="predicted"/>
<dbReference type="AlphaFoldDB" id="A0AAD4D1F4"/>
<dbReference type="Proteomes" id="UP001194580">
    <property type="component" value="Unassembled WGS sequence"/>
</dbReference>
<organism evidence="2 3">
    <name type="scientific">Linnemannia exigua</name>
    <dbReference type="NCBI Taxonomy" id="604196"/>
    <lineage>
        <taxon>Eukaryota</taxon>
        <taxon>Fungi</taxon>
        <taxon>Fungi incertae sedis</taxon>
        <taxon>Mucoromycota</taxon>
        <taxon>Mortierellomycotina</taxon>
        <taxon>Mortierellomycetes</taxon>
        <taxon>Mortierellales</taxon>
        <taxon>Mortierellaceae</taxon>
        <taxon>Linnemannia</taxon>
    </lineage>
</organism>
<evidence type="ECO:0000313" key="3">
    <source>
        <dbReference type="Proteomes" id="UP001194580"/>
    </source>
</evidence>
<evidence type="ECO:0000256" key="1">
    <source>
        <dbReference type="SAM" id="Phobius"/>
    </source>
</evidence>
<dbReference type="EMBL" id="JAAAIL010002749">
    <property type="protein sequence ID" value="KAG0254819.1"/>
    <property type="molecule type" value="Genomic_DNA"/>
</dbReference>
<reference evidence="2" key="1">
    <citation type="journal article" date="2020" name="Fungal Divers.">
        <title>Resolving the Mortierellaceae phylogeny through synthesis of multi-gene phylogenetics and phylogenomics.</title>
        <authorList>
            <person name="Vandepol N."/>
            <person name="Liber J."/>
            <person name="Desiro A."/>
            <person name="Na H."/>
            <person name="Kennedy M."/>
            <person name="Barry K."/>
            <person name="Grigoriev I.V."/>
            <person name="Miller A.N."/>
            <person name="O'Donnell K."/>
            <person name="Stajich J.E."/>
            <person name="Bonito G."/>
        </authorList>
    </citation>
    <scope>NUCLEOTIDE SEQUENCE</scope>
    <source>
        <strain evidence="2">NRRL 28262</strain>
    </source>
</reference>
<feature type="non-terminal residue" evidence="2">
    <location>
        <position position="57"/>
    </location>
</feature>
<gene>
    <name evidence="2" type="ORF">BGZ95_005924</name>
</gene>
<protein>
    <submittedName>
        <fullName evidence="2">Uncharacterized protein</fullName>
    </submittedName>
</protein>
<evidence type="ECO:0000313" key="2">
    <source>
        <dbReference type="EMBL" id="KAG0254819.1"/>
    </source>
</evidence>
<accession>A0AAD4D1F4</accession>
<keyword evidence="1" id="KW-1133">Transmembrane helix</keyword>
<sequence length="57" mass="5938">MVSVSQVVPTLSSAFILILGAGTFITIVFNLALPGAATLYWGWPDLEYVIAGVLALG</sequence>